<accession>A0A6A6WFL2</accession>
<dbReference type="InterPro" id="IPR046529">
    <property type="entry name" value="DUF6594"/>
</dbReference>
<organism evidence="3 4">
    <name type="scientific">Pseudovirgaria hyperparasitica</name>
    <dbReference type="NCBI Taxonomy" id="470096"/>
    <lineage>
        <taxon>Eukaryota</taxon>
        <taxon>Fungi</taxon>
        <taxon>Dikarya</taxon>
        <taxon>Ascomycota</taxon>
        <taxon>Pezizomycotina</taxon>
        <taxon>Dothideomycetes</taxon>
        <taxon>Dothideomycetes incertae sedis</taxon>
        <taxon>Acrospermales</taxon>
        <taxon>Acrospermaceae</taxon>
        <taxon>Pseudovirgaria</taxon>
    </lineage>
</organism>
<evidence type="ECO:0000259" key="2">
    <source>
        <dbReference type="Pfam" id="PF20237"/>
    </source>
</evidence>
<dbReference type="EMBL" id="ML996569">
    <property type="protein sequence ID" value="KAF2759911.1"/>
    <property type="molecule type" value="Genomic_DNA"/>
</dbReference>
<dbReference type="PANTHER" id="PTHR34502:SF5">
    <property type="entry name" value="DUF6594 DOMAIN-CONTAINING PROTEIN"/>
    <property type="match status" value="1"/>
</dbReference>
<keyword evidence="1" id="KW-1133">Transmembrane helix</keyword>
<dbReference type="AlphaFoldDB" id="A0A6A6WFL2"/>
<evidence type="ECO:0000256" key="1">
    <source>
        <dbReference type="SAM" id="Phobius"/>
    </source>
</evidence>
<keyword evidence="4" id="KW-1185">Reference proteome</keyword>
<gene>
    <name evidence="3" type="ORF">EJ05DRAFT_314432</name>
</gene>
<reference evidence="3" key="1">
    <citation type="journal article" date="2020" name="Stud. Mycol.">
        <title>101 Dothideomycetes genomes: a test case for predicting lifestyles and emergence of pathogens.</title>
        <authorList>
            <person name="Haridas S."/>
            <person name="Albert R."/>
            <person name="Binder M."/>
            <person name="Bloem J."/>
            <person name="Labutti K."/>
            <person name="Salamov A."/>
            <person name="Andreopoulos B."/>
            <person name="Baker S."/>
            <person name="Barry K."/>
            <person name="Bills G."/>
            <person name="Bluhm B."/>
            <person name="Cannon C."/>
            <person name="Castanera R."/>
            <person name="Culley D."/>
            <person name="Daum C."/>
            <person name="Ezra D."/>
            <person name="Gonzalez J."/>
            <person name="Henrissat B."/>
            <person name="Kuo A."/>
            <person name="Liang C."/>
            <person name="Lipzen A."/>
            <person name="Lutzoni F."/>
            <person name="Magnuson J."/>
            <person name="Mondo S."/>
            <person name="Nolan M."/>
            <person name="Ohm R."/>
            <person name="Pangilinan J."/>
            <person name="Park H.-J."/>
            <person name="Ramirez L."/>
            <person name="Alfaro M."/>
            <person name="Sun H."/>
            <person name="Tritt A."/>
            <person name="Yoshinaga Y."/>
            <person name="Zwiers L.-H."/>
            <person name="Turgeon B."/>
            <person name="Goodwin S."/>
            <person name="Spatafora J."/>
            <person name="Crous P."/>
            <person name="Grigoriev I."/>
        </authorList>
    </citation>
    <scope>NUCLEOTIDE SEQUENCE</scope>
    <source>
        <strain evidence="3">CBS 121739</strain>
    </source>
</reference>
<dbReference type="PANTHER" id="PTHR34502">
    <property type="entry name" value="DUF6594 DOMAIN-CONTAINING PROTEIN-RELATED"/>
    <property type="match status" value="1"/>
</dbReference>
<dbReference type="RefSeq" id="XP_033602362.1">
    <property type="nucleotide sequence ID" value="XM_033740708.1"/>
</dbReference>
<dbReference type="Pfam" id="PF20237">
    <property type="entry name" value="DUF6594"/>
    <property type="match status" value="1"/>
</dbReference>
<name>A0A6A6WFL2_9PEZI</name>
<dbReference type="OrthoDB" id="5342093at2759"/>
<protein>
    <recommendedName>
        <fullName evidence="2">DUF6594 domain-containing protein</fullName>
    </recommendedName>
</protein>
<keyword evidence="1" id="KW-0812">Transmembrane</keyword>
<evidence type="ECO:0000313" key="4">
    <source>
        <dbReference type="Proteomes" id="UP000799437"/>
    </source>
</evidence>
<dbReference type="GeneID" id="54481762"/>
<feature type="domain" description="DUF6594" evidence="2">
    <location>
        <begin position="132"/>
        <end position="402"/>
    </location>
</feature>
<feature type="transmembrane region" description="Helical" evidence="1">
    <location>
        <begin position="335"/>
        <end position="358"/>
    </location>
</feature>
<sequence>MRRCIGRASEEGLCWGCLEPRLVVFALKCTVRVSCCEFLSESLSGDMMVDIEKQQDTHAENAVVEQIPAGTPSSPAGPAANTKKTATKKLTRLFRNMVPKSVLPENDILVKELKARRDCMSAIPQESLLKGYPSVAGHMGQKHTSAIFRRFSTLNAQNLLYMQAELVALEGELRDVEKEDHSSDTSPSFEYVRDWHSLSKSKKNGDDIQLRLVMRIRKALKKYNKAMLQTSAMLALSPPAPYDISVVQDFLFTQGNDALMGHDSGVWGSVHTPFTHAPDLVALKPRQTEDSFSVWVAEKASGYWLQLRSRWHRMTTKDTSETPQFRVTDASLLRATYWITSIVAALLPVLSIVILIYVDKLPQKLAVIGCLNLVVSLCLTIFTSAKRTEVFSVTAAFAAVQVVFVGVNQ</sequence>
<evidence type="ECO:0000313" key="3">
    <source>
        <dbReference type="EMBL" id="KAF2759911.1"/>
    </source>
</evidence>
<feature type="transmembrane region" description="Helical" evidence="1">
    <location>
        <begin position="365"/>
        <end position="384"/>
    </location>
</feature>
<dbReference type="Proteomes" id="UP000799437">
    <property type="component" value="Unassembled WGS sequence"/>
</dbReference>
<feature type="transmembrane region" description="Helical" evidence="1">
    <location>
        <begin position="390"/>
        <end position="407"/>
    </location>
</feature>
<keyword evidence="1" id="KW-0472">Membrane</keyword>
<proteinExistence type="predicted"/>